<evidence type="ECO:0000313" key="2">
    <source>
        <dbReference type="EMBL" id="KAL2455436.1"/>
    </source>
</evidence>
<keyword evidence="3" id="KW-1185">Reference proteome</keyword>
<organism evidence="2 3">
    <name type="scientific">Abeliophyllum distichum</name>
    <dbReference type="NCBI Taxonomy" id="126358"/>
    <lineage>
        <taxon>Eukaryota</taxon>
        <taxon>Viridiplantae</taxon>
        <taxon>Streptophyta</taxon>
        <taxon>Embryophyta</taxon>
        <taxon>Tracheophyta</taxon>
        <taxon>Spermatophyta</taxon>
        <taxon>Magnoliopsida</taxon>
        <taxon>eudicotyledons</taxon>
        <taxon>Gunneridae</taxon>
        <taxon>Pentapetalae</taxon>
        <taxon>asterids</taxon>
        <taxon>lamiids</taxon>
        <taxon>Lamiales</taxon>
        <taxon>Oleaceae</taxon>
        <taxon>Forsythieae</taxon>
        <taxon>Abeliophyllum</taxon>
    </lineage>
</organism>
<reference evidence="3" key="1">
    <citation type="submission" date="2024-07" db="EMBL/GenBank/DDBJ databases">
        <title>Two chromosome-level genome assemblies of Korean endemic species Abeliophyllum distichum and Forsythia ovata (Oleaceae).</title>
        <authorList>
            <person name="Jang H."/>
        </authorList>
    </citation>
    <scope>NUCLEOTIDE SEQUENCE [LARGE SCALE GENOMIC DNA]</scope>
</reference>
<sequence length="345" mass="39085">MRKSFASVLQSSPDSTCHQFVAKEPYLHRGKPVLVISSDEEASLAKPFKFTLAGKFSHRKPKMVEVRNSFQKFGFCGEFKLGLIYYKHILIHLTHEDDYGHFFLKPLWFIMGCPMRILKWTCDFHPEAETPIAPVWISFPLLPVHLRAKEFLFSLSKIVGMPLRIDEVTADLLRPSEARVCVEMNLEHKLPDRIWIDRGASCSFWQPIIYERLPHFCTKFRHMGHIIDHYRVGAPPVDTVVTQASKPFVTSTPKPTVTSASKPDIVLATKYVDNPVSIVDRDGKDKGKEVVIKVPRKWVPVVGSSSAIAIPPPAVHVGPTLQLTLTNPTIVASKPFHDIIFPIQY</sequence>
<protein>
    <recommendedName>
        <fullName evidence="1">DUF4283 domain-containing protein</fullName>
    </recommendedName>
</protein>
<evidence type="ECO:0000313" key="3">
    <source>
        <dbReference type="Proteomes" id="UP001604336"/>
    </source>
</evidence>
<gene>
    <name evidence="2" type="ORF">Adt_47277</name>
</gene>
<comment type="caution">
    <text evidence="2">The sequence shown here is derived from an EMBL/GenBank/DDBJ whole genome shotgun (WGS) entry which is preliminary data.</text>
</comment>
<dbReference type="PANTHER" id="PTHR31286:SF179">
    <property type="entry name" value="RNASE H TYPE-1 DOMAIN-CONTAINING PROTEIN"/>
    <property type="match status" value="1"/>
</dbReference>
<proteinExistence type="predicted"/>
<dbReference type="PANTHER" id="PTHR31286">
    <property type="entry name" value="GLYCINE-RICH CELL WALL STRUCTURAL PROTEIN 1.8-LIKE"/>
    <property type="match status" value="1"/>
</dbReference>
<feature type="domain" description="DUF4283" evidence="1">
    <location>
        <begin position="48"/>
        <end position="127"/>
    </location>
</feature>
<dbReference type="AlphaFoldDB" id="A0ABD1NV46"/>
<dbReference type="EMBL" id="JBFOLK010000185">
    <property type="protein sequence ID" value="KAL2455436.1"/>
    <property type="molecule type" value="Genomic_DNA"/>
</dbReference>
<dbReference type="InterPro" id="IPR025558">
    <property type="entry name" value="DUF4283"/>
</dbReference>
<name>A0ABD1NV46_9LAMI</name>
<dbReference type="Pfam" id="PF14111">
    <property type="entry name" value="DUF4283"/>
    <property type="match status" value="1"/>
</dbReference>
<evidence type="ECO:0000259" key="1">
    <source>
        <dbReference type="Pfam" id="PF14111"/>
    </source>
</evidence>
<dbReference type="InterPro" id="IPR040256">
    <property type="entry name" value="At4g02000-like"/>
</dbReference>
<dbReference type="Proteomes" id="UP001604336">
    <property type="component" value="Unassembled WGS sequence"/>
</dbReference>
<accession>A0ABD1NV46</accession>